<dbReference type="InterPro" id="IPR004358">
    <property type="entry name" value="Sig_transdc_His_kin-like_C"/>
</dbReference>
<reference evidence="9" key="1">
    <citation type="journal article" date="2019" name="Int. J. Syst. Evol. Microbiol.">
        <title>The Global Catalogue of Microorganisms (GCM) 10K type strain sequencing project: providing services to taxonomists for standard genome sequencing and annotation.</title>
        <authorList>
            <consortium name="The Broad Institute Genomics Platform"/>
            <consortium name="The Broad Institute Genome Sequencing Center for Infectious Disease"/>
            <person name="Wu L."/>
            <person name="Ma J."/>
        </authorList>
    </citation>
    <scope>NUCLEOTIDE SEQUENCE [LARGE SCALE GENOMIC DNA]</scope>
    <source>
        <strain evidence="9">JCM 15974</strain>
    </source>
</reference>
<evidence type="ECO:0000256" key="1">
    <source>
        <dbReference type="ARBA" id="ARBA00000085"/>
    </source>
</evidence>
<dbReference type="InterPro" id="IPR036097">
    <property type="entry name" value="HisK_dim/P_sf"/>
</dbReference>
<dbReference type="SMART" id="SM00028">
    <property type="entry name" value="TPR"/>
    <property type="match status" value="5"/>
</dbReference>
<name>A0ABP3UGR7_9FLAO</name>
<dbReference type="Pfam" id="PF02518">
    <property type="entry name" value="HATPase_c"/>
    <property type="match status" value="1"/>
</dbReference>
<feature type="coiled-coil region" evidence="5">
    <location>
        <begin position="318"/>
        <end position="346"/>
    </location>
</feature>
<dbReference type="InterPro" id="IPR036890">
    <property type="entry name" value="HATPase_C_sf"/>
</dbReference>
<dbReference type="Gene3D" id="3.30.565.10">
    <property type="entry name" value="Histidine kinase-like ATPase, C-terminal domain"/>
    <property type="match status" value="1"/>
</dbReference>
<feature type="repeat" description="TPR" evidence="4">
    <location>
        <begin position="156"/>
        <end position="189"/>
    </location>
</feature>
<dbReference type="EC" id="2.7.13.3" evidence="2"/>
<dbReference type="Pfam" id="PF13424">
    <property type="entry name" value="TPR_12"/>
    <property type="match status" value="2"/>
</dbReference>
<comment type="caution">
    <text evidence="8">The sequence shown here is derived from an EMBL/GenBank/DDBJ whole genome shotgun (WGS) entry which is preliminary data.</text>
</comment>
<gene>
    <name evidence="8" type="ORF">GCM10009430_41920</name>
</gene>
<dbReference type="EMBL" id="BAAAGE010000005">
    <property type="protein sequence ID" value="GAA0730592.1"/>
    <property type="molecule type" value="Genomic_DNA"/>
</dbReference>
<dbReference type="PANTHER" id="PTHR43547:SF2">
    <property type="entry name" value="HYBRID SIGNAL TRANSDUCTION HISTIDINE KINASE C"/>
    <property type="match status" value="1"/>
</dbReference>
<proteinExistence type="predicted"/>
<feature type="repeat" description="TPR" evidence="4">
    <location>
        <begin position="117"/>
        <end position="150"/>
    </location>
</feature>
<evidence type="ECO:0000313" key="9">
    <source>
        <dbReference type="Proteomes" id="UP001501758"/>
    </source>
</evidence>
<dbReference type="SMART" id="SM00387">
    <property type="entry name" value="HATPase_c"/>
    <property type="match status" value="1"/>
</dbReference>
<dbReference type="CDD" id="cd00082">
    <property type="entry name" value="HisKA"/>
    <property type="match status" value="1"/>
</dbReference>
<dbReference type="Proteomes" id="UP001501758">
    <property type="component" value="Unassembled WGS sequence"/>
</dbReference>
<dbReference type="Gene3D" id="1.10.287.130">
    <property type="match status" value="1"/>
</dbReference>
<keyword evidence="6" id="KW-0812">Transmembrane</keyword>
<accession>A0ABP3UGR7</accession>
<feature type="domain" description="Histidine kinase" evidence="7">
    <location>
        <begin position="400"/>
        <end position="614"/>
    </location>
</feature>
<dbReference type="InterPro" id="IPR003594">
    <property type="entry name" value="HATPase_dom"/>
</dbReference>
<dbReference type="InterPro" id="IPR011990">
    <property type="entry name" value="TPR-like_helical_dom_sf"/>
</dbReference>
<keyword evidence="6" id="KW-0472">Membrane</keyword>
<dbReference type="PROSITE" id="PS50109">
    <property type="entry name" value="HIS_KIN"/>
    <property type="match status" value="1"/>
</dbReference>
<keyword evidence="9" id="KW-1185">Reference proteome</keyword>
<dbReference type="InterPro" id="IPR019734">
    <property type="entry name" value="TPR_rpt"/>
</dbReference>
<keyword evidence="4" id="KW-0802">TPR repeat</keyword>
<dbReference type="SUPFAM" id="SSF47384">
    <property type="entry name" value="Homodimeric domain of signal transducing histidine kinase"/>
    <property type="match status" value="1"/>
</dbReference>
<dbReference type="PRINTS" id="PR00344">
    <property type="entry name" value="BCTRLSENSOR"/>
</dbReference>
<evidence type="ECO:0000259" key="7">
    <source>
        <dbReference type="PROSITE" id="PS50109"/>
    </source>
</evidence>
<dbReference type="SUPFAM" id="SSF55874">
    <property type="entry name" value="ATPase domain of HSP90 chaperone/DNA topoisomerase II/histidine kinase"/>
    <property type="match status" value="1"/>
</dbReference>
<organism evidence="8 9">
    <name type="scientific">Aquimarina litoralis</name>
    <dbReference type="NCBI Taxonomy" id="584605"/>
    <lineage>
        <taxon>Bacteria</taxon>
        <taxon>Pseudomonadati</taxon>
        <taxon>Bacteroidota</taxon>
        <taxon>Flavobacteriia</taxon>
        <taxon>Flavobacteriales</taxon>
        <taxon>Flavobacteriaceae</taxon>
        <taxon>Aquimarina</taxon>
    </lineage>
</organism>
<evidence type="ECO:0000256" key="2">
    <source>
        <dbReference type="ARBA" id="ARBA00012438"/>
    </source>
</evidence>
<dbReference type="SUPFAM" id="SSF48452">
    <property type="entry name" value="TPR-like"/>
    <property type="match status" value="2"/>
</dbReference>
<dbReference type="PROSITE" id="PS50005">
    <property type="entry name" value="TPR"/>
    <property type="match status" value="2"/>
</dbReference>
<dbReference type="Gene3D" id="1.25.40.10">
    <property type="entry name" value="Tetratricopeptide repeat domain"/>
    <property type="match status" value="2"/>
</dbReference>
<comment type="catalytic activity">
    <reaction evidence="1">
        <text>ATP + protein L-histidine = ADP + protein N-phospho-L-histidine.</text>
        <dbReference type="EC" id="2.7.13.3"/>
    </reaction>
</comment>
<evidence type="ECO:0000256" key="4">
    <source>
        <dbReference type="PROSITE-ProRule" id="PRU00339"/>
    </source>
</evidence>
<evidence type="ECO:0000256" key="5">
    <source>
        <dbReference type="SAM" id="Coils"/>
    </source>
</evidence>
<dbReference type="SMART" id="SM00388">
    <property type="entry name" value="HisKA"/>
    <property type="match status" value="1"/>
</dbReference>
<dbReference type="InterPro" id="IPR005467">
    <property type="entry name" value="His_kinase_dom"/>
</dbReference>
<keyword evidence="3" id="KW-0597">Phosphoprotein</keyword>
<dbReference type="PANTHER" id="PTHR43547">
    <property type="entry name" value="TWO-COMPONENT HISTIDINE KINASE"/>
    <property type="match status" value="1"/>
</dbReference>
<evidence type="ECO:0000313" key="8">
    <source>
        <dbReference type="EMBL" id="GAA0730592.1"/>
    </source>
</evidence>
<sequence length="614" mass="70690">MKYFENMWRAEEFDMALSYEPKLLSISNTIKYNKGIGNVYQHIGNVHNLTQQHIKAFYNYDQAATYFKKANHQRGLAIINNNKSTIEQGRGNSEKAIHHILEANLYFERMKDSLVLSSTYNNLANIYSDIDNYELAEEYYRKSIALKKKFRPNKVGSALNNLALIYIDLGKIDEAEKLINEALKISKKNNRTLDKAMAYTRLANLYKANKEYEKSKKYYDSSYCNAVQAQNYRVAANIKQQLGEIAIKLKNYSEAEVLLDEARTELVRLDIPPLLLTNYRQSATLDSARNNFASAFIWQKKYQQIADQISRNESTEKISKAEIRFKSELEQLKLLEEKEKQELKTQGALFKYRIFTFISIGMFVIGAIFLFFIIKTRRERKRYIAELNESNQVKNKLFSIISHDLKNEIHGLDGTLNLLKENAISKEEFEEIVPLLSNRTHQTSIMLNNLLNWSKSQMNELNAKPTEFNIKDVIQNKFSFFEPKAARKNIQLNNKLDATLVYADKDMFSIVSQNLLANAIKFCKSGDSITLLSNEKEKHYEIYFQDTGVGIPEENLHKLFSEDTFTTKGTQQEAGTGLGLKICKELVELNKGEIKVKSILGEGSTFCITLPKAS</sequence>
<keyword evidence="6" id="KW-1133">Transmembrane helix</keyword>
<keyword evidence="5" id="KW-0175">Coiled coil</keyword>
<evidence type="ECO:0000256" key="6">
    <source>
        <dbReference type="SAM" id="Phobius"/>
    </source>
</evidence>
<evidence type="ECO:0000256" key="3">
    <source>
        <dbReference type="ARBA" id="ARBA00022553"/>
    </source>
</evidence>
<dbReference type="InterPro" id="IPR003661">
    <property type="entry name" value="HisK_dim/P_dom"/>
</dbReference>
<feature type="transmembrane region" description="Helical" evidence="6">
    <location>
        <begin position="354"/>
        <end position="374"/>
    </location>
</feature>
<protein>
    <recommendedName>
        <fullName evidence="2">histidine kinase</fullName>
        <ecNumber evidence="2">2.7.13.3</ecNumber>
    </recommendedName>
</protein>